<name>A0ABS9SMA6_9BACT</name>
<keyword evidence="3" id="KW-1185">Reference proteome</keyword>
<dbReference type="EMBL" id="JAKWBL010000004">
    <property type="protein sequence ID" value="MCH5599492.1"/>
    <property type="molecule type" value="Genomic_DNA"/>
</dbReference>
<protein>
    <submittedName>
        <fullName evidence="2">Uncharacterized protein</fullName>
    </submittedName>
</protein>
<sequence>MLFYATALTNRKTKSTASYLKASSLQSVKVLAILLGLITCYLPTLKAQIIYGTYDFTSFAAGTLHAQSTATSASWDIPVSSTNNAPSGLTAVVEGDGTGGSIRIINSALSSDIFLTFNRTGTTTAISKAILKSSAGGEFKLSSIELAPNNANSQTLTVIAMRNGVQVGNAITEVFAGTPIASRNIDLSSNVDFATIDAIEISTTELVGLRIDDIVIQPAAALPVVFGNISATANDGILNIEWSTESEVNNDHFDIELSPDGKNFIKLTSVESKAHNGNSDQKVEYNFKIEKSKAISLISGSLALALVCFGFRFKRKTNLFVLSMFVFGAIACTKRNASIDEHAKKYLFV</sequence>
<evidence type="ECO:0000313" key="3">
    <source>
        <dbReference type="Proteomes" id="UP001202248"/>
    </source>
</evidence>
<evidence type="ECO:0000313" key="2">
    <source>
        <dbReference type="EMBL" id="MCH5599492.1"/>
    </source>
</evidence>
<reference evidence="2 3" key="1">
    <citation type="submission" date="2022-02" db="EMBL/GenBank/DDBJ databases">
        <authorList>
            <person name="Min J."/>
        </authorList>
    </citation>
    <scope>NUCLEOTIDE SEQUENCE [LARGE SCALE GENOMIC DNA]</scope>
    <source>
        <strain evidence="2 3">GR10-1</strain>
    </source>
</reference>
<gene>
    <name evidence="1" type="ORF">MKP09_00030</name>
    <name evidence="2" type="ORF">MKP09_17075</name>
</gene>
<evidence type="ECO:0000313" key="1">
    <source>
        <dbReference type="EMBL" id="MCH5596421.1"/>
    </source>
</evidence>
<dbReference type="RefSeq" id="WP_240825110.1">
    <property type="nucleotide sequence ID" value="NZ_JAKWBL010000001.1"/>
</dbReference>
<organism evidence="2 3">
    <name type="scientific">Niabella ginsengisoli</name>
    <dbReference type="NCBI Taxonomy" id="522298"/>
    <lineage>
        <taxon>Bacteria</taxon>
        <taxon>Pseudomonadati</taxon>
        <taxon>Bacteroidota</taxon>
        <taxon>Chitinophagia</taxon>
        <taxon>Chitinophagales</taxon>
        <taxon>Chitinophagaceae</taxon>
        <taxon>Niabella</taxon>
    </lineage>
</organism>
<comment type="caution">
    <text evidence="2">The sequence shown here is derived from an EMBL/GenBank/DDBJ whole genome shotgun (WGS) entry which is preliminary data.</text>
</comment>
<proteinExistence type="predicted"/>
<accession>A0ABS9SMA6</accession>
<dbReference type="EMBL" id="JAKWBL010000001">
    <property type="protein sequence ID" value="MCH5596421.1"/>
    <property type="molecule type" value="Genomic_DNA"/>
</dbReference>
<dbReference type="Proteomes" id="UP001202248">
    <property type="component" value="Unassembled WGS sequence"/>
</dbReference>